<protein>
    <recommendedName>
        <fullName evidence="2">beta-ketoacyl-[acyl-carrier-protein] synthase I</fullName>
        <ecNumber evidence="2">2.3.1.41</ecNumber>
    </recommendedName>
</protein>
<dbReference type="Gene3D" id="3.40.47.10">
    <property type="match status" value="1"/>
</dbReference>
<keyword evidence="6" id="KW-0443">Lipid metabolism</keyword>
<dbReference type="InterPro" id="IPR014031">
    <property type="entry name" value="Ketoacyl_synth_C"/>
</dbReference>
<dbReference type="GO" id="GO:0004315">
    <property type="term" value="F:3-oxoacyl-[acyl-carrier-protein] synthase activity"/>
    <property type="evidence" value="ECO:0007669"/>
    <property type="project" value="UniProtKB-EC"/>
</dbReference>
<dbReference type="EC" id="2.3.1.41" evidence="2"/>
<keyword evidence="12" id="KW-1185">Reference proteome</keyword>
<evidence type="ECO:0000256" key="9">
    <source>
        <dbReference type="RuleBase" id="RU003694"/>
    </source>
</evidence>
<dbReference type="NCBIfam" id="TIGR03150">
    <property type="entry name" value="fabF"/>
    <property type="match status" value="1"/>
</dbReference>
<evidence type="ECO:0000256" key="1">
    <source>
        <dbReference type="ARBA" id="ARBA00008467"/>
    </source>
</evidence>
<accession>A0A9P5BZH1</accession>
<evidence type="ECO:0000256" key="2">
    <source>
        <dbReference type="ARBA" id="ARBA00013191"/>
    </source>
</evidence>
<dbReference type="CDD" id="cd00834">
    <property type="entry name" value="KAS_I_II"/>
    <property type="match status" value="1"/>
</dbReference>
<evidence type="ECO:0000259" key="10">
    <source>
        <dbReference type="PROSITE" id="PS52004"/>
    </source>
</evidence>
<dbReference type="InterPro" id="IPR017568">
    <property type="entry name" value="3-oxoacyl-ACP_synth-2"/>
</dbReference>
<evidence type="ECO:0000256" key="8">
    <source>
        <dbReference type="ARBA" id="ARBA00023315"/>
    </source>
</evidence>
<organism evidence="11 12">
    <name type="scientific">Didymella heteroderae</name>
    <dbReference type="NCBI Taxonomy" id="1769908"/>
    <lineage>
        <taxon>Eukaryota</taxon>
        <taxon>Fungi</taxon>
        <taxon>Dikarya</taxon>
        <taxon>Ascomycota</taxon>
        <taxon>Pezizomycotina</taxon>
        <taxon>Dothideomycetes</taxon>
        <taxon>Pleosporomycetidae</taxon>
        <taxon>Pleosporales</taxon>
        <taxon>Pleosporineae</taxon>
        <taxon>Didymellaceae</taxon>
        <taxon>Didymella</taxon>
    </lineage>
</organism>
<evidence type="ECO:0000256" key="7">
    <source>
        <dbReference type="ARBA" id="ARBA00023160"/>
    </source>
</evidence>
<reference evidence="11" key="1">
    <citation type="submission" date="2019-04" db="EMBL/GenBank/DDBJ databases">
        <title>Sequencing of skin fungus with MAO and IRED activity.</title>
        <authorList>
            <person name="Marsaioli A.J."/>
            <person name="Bonatto J.M.C."/>
            <person name="Reis Junior O."/>
        </authorList>
    </citation>
    <scope>NUCLEOTIDE SEQUENCE</scope>
    <source>
        <strain evidence="11">28M1</strain>
    </source>
</reference>
<evidence type="ECO:0000313" key="12">
    <source>
        <dbReference type="Proteomes" id="UP000758155"/>
    </source>
</evidence>
<dbReference type="SMART" id="SM00825">
    <property type="entry name" value="PKS_KS"/>
    <property type="match status" value="1"/>
</dbReference>
<dbReference type="FunFam" id="3.40.47.10:FF:000009">
    <property type="entry name" value="3-oxoacyl-[acyl-carrier-protein] synthase 2"/>
    <property type="match status" value="1"/>
</dbReference>
<dbReference type="InterPro" id="IPR020841">
    <property type="entry name" value="PKS_Beta-ketoAc_synthase_dom"/>
</dbReference>
<dbReference type="PROSITE" id="PS52004">
    <property type="entry name" value="KS3_2"/>
    <property type="match status" value="1"/>
</dbReference>
<dbReference type="SUPFAM" id="SSF53901">
    <property type="entry name" value="Thiolase-like"/>
    <property type="match status" value="2"/>
</dbReference>
<evidence type="ECO:0000256" key="3">
    <source>
        <dbReference type="ARBA" id="ARBA00022516"/>
    </source>
</evidence>
<evidence type="ECO:0000256" key="4">
    <source>
        <dbReference type="ARBA" id="ARBA00022679"/>
    </source>
</evidence>
<dbReference type="PANTHER" id="PTHR11712">
    <property type="entry name" value="POLYKETIDE SYNTHASE-RELATED"/>
    <property type="match status" value="1"/>
</dbReference>
<dbReference type="Pfam" id="PF02801">
    <property type="entry name" value="Ketoacyl-synt_C"/>
    <property type="match status" value="1"/>
</dbReference>
<dbReference type="NCBIfam" id="NF005589">
    <property type="entry name" value="PRK07314.1"/>
    <property type="match status" value="1"/>
</dbReference>
<dbReference type="GO" id="GO:0005739">
    <property type="term" value="C:mitochondrion"/>
    <property type="evidence" value="ECO:0007669"/>
    <property type="project" value="TreeGrafter"/>
</dbReference>
<dbReference type="EMBL" id="SWKV01000042">
    <property type="protein sequence ID" value="KAF3037534.1"/>
    <property type="molecule type" value="Genomic_DNA"/>
</dbReference>
<dbReference type="InterPro" id="IPR018201">
    <property type="entry name" value="Ketoacyl_synth_AS"/>
</dbReference>
<dbReference type="PROSITE" id="PS00606">
    <property type="entry name" value="KS3_1"/>
    <property type="match status" value="1"/>
</dbReference>
<keyword evidence="5" id="KW-0276">Fatty acid metabolism</keyword>
<dbReference type="OrthoDB" id="5334845at2759"/>
<comment type="caution">
    <text evidence="11">The sequence shown here is derived from an EMBL/GenBank/DDBJ whole genome shotgun (WGS) entry which is preliminary data.</text>
</comment>
<evidence type="ECO:0000256" key="5">
    <source>
        <dbReference type="ARBA" id="ARBA00022832"/>
    </source>
</evidence>
<comment type="similarity">
    <text evidence="1 9">Belongs to the thiolase-like superfamily. Beta-ketoacyl-ACP synthases family.</text>
</comment>
<dbReference type="AlphaFoldDB" id="A0A9P5BZH1"/>
<keyword evidence="3" id="KW-0444">Lipid biosynthesis</keyword>
<evidence type="ECO:0000313" key="11">
    <source>
        <dbReference type="EMBL" id="KAF3037534.1"/>
    </source>
</evidence>
<sequence length="361" mass="38105">MAPGDERRMAKFAQYAMVASEEALKDAGWAPTQEEDLESTGVYIGSGIGSLDDAYDTAVAFDKGGHRKVPPLFVPRLLINLAAGHISMRYGFKGPNHAATTACTTGAHSIGDASRMIQLGDANVMVAGGAESCIHPLAVSGFARARSLATEFNDRPTEASRPFDRDRDGFVIGEGAGVVVLEELEHAKARGARIYAEIAGYGLSSDAYHMTAPREDGQGPRLAMKKALKQADLKPGSVDYINAHATSTPLGDAAENRAIKDLLLGVEGKTRASEINVSSTKGAVGHLLGAAGSVEAIFTILGLHNNILPPTLNLHNPGDPAEDFDCNYVAHSAQQHEINVAMSNSFGFGGTNASLCFRKMQ</sequence>
<dbReference type="GO" id="GO:0006633">
    <property type="term" value="P:fatty acid biosynthetic process"/>
    <property type="evidence" value="ECO:0007669"/>
    <property type="project" value="UniProtKB-KW"/>
</dbReference>
<dbReference type="InterPro" id="IPR016039">
    <property type="entry name" value="Thiolase-like"/>
</dbReference>
<feature type="domain" description="Ketosynthase family 3 (KS3)" evidence="10">
    <location>
        <begin position="1"/>
        <end position="359"/>
    </location>
</feature>
<dbReference type="InterPro" id="IPR014030">
    <property type="entry name" value="Ketoacyl_synth_N"/>
</dbReference>
<keyword evidence="4 9" id="KW-0808">Transferase</keyword>
<dbReference type="PANTHER" id="PTHR11712:SF336">
    <property type="entry name" value="3-OXOACYL-[ACYL-CARRIER-PROTEIN] SYNTHASE, MITOCHONDRIAL"/>
    <property type="match status" value="1"/>
</dbReference>
<keyword evidence="8" id="KW-0012">Acyltransferase</keyword>
<keyword evidence="7" id="KW-0275">Fatty acid biosynthesis</keyword>
<evidence type="ECO:0000256" key="6">
    <source>
        <dbReference type="ARBA" id="ARBA00023098"/>
    </source>
</evidence>
<gene>
    <name evidence="11" type="primary">CEM1</name>
    <name evidence="11" type="ORF">E8E12_008258</name>
</gene>
<dbReference type="Proteomes" id="UP000758155">
    <property type="component" value="Unassembled WGS sequence"/>
</dbReference>
<proteinExistence type="inferred from homology"/>
<name>A0A9P5BZH1_9PLEO</name>
<dbReference type="InterPro" id="IPR000794">
    <property type="entry name" value="Beta-ketoacyl_synthase"/>
</dbReference>
<dbReference type="Pfam" id="PF00109">
    <property type="entry name" value="ketoacyl-synt"/>
    <property type="match status" value="1"/>
</dbReference>